<evidence type="ECO:0000256" key="1">
    <source>
        <dbReference type="SAM" id="Phobius"/>
    </source>
</evidence>
<keyword evidence="1" id="KW-0812">Transmembrane</keyword>
<accession>A0ABW8RHU2</accession>
<comment type="caution">
    <text evidence="2">The sequence shown here is derived from an EMBL/GenBank/DDBJ whole genome shotgun (WGS) entry which is preliminary data.</text>
</comment>
<evidence type="ECO:0000313" key="2">
    <source>
        <dbReference type="EMBL" id="MFK9093046.1"/>
    </source>
</evidence>
<dbReference type="Proteomes" id="UP001623041">
    <property type="component" value="Unassembled WGS sequence"/>
</dbReference>
<sequence length="334" mass="37600">MGTEHIKLTASEVSQLWTSYINSSMSKCLFTYFLGIAEDTELRPIIKHGLDLAEAHIQKLTAIFQKEGYPLPHGFHVEEDVNTSAPRLFSDNFILFFIYNMGIPALHFYALSKTLAVRSDIDSYFSECLLELKEYDTKAKSLLLSKGLFIRSPHIVPPKEVNFVKDQNWMVELLGKKRPLSAIEITNLFSNLQKNALGFATMMGFRQVAQSKEVGAFMIRGKEIAFKHMKVFGSLLEEDNLPVPMTWDIGITDSTVSPFSDKMIMFMTTSLIALSIGYYATSMATSMRKDLSLQYLRLSAEIASYAADGATLMIQNGWLEEPPLSADRDQLANQ</sequence>
<proteinExistence type="predicted"/>
<feature type="transmembrane region" description="Helical" evidence="1">
    <location>
        <begin position="263"/>
        <end position="281"/>
    </location>
</feature>
<dbReference type="InterPro" id="IPR012347">
    <property type="entry name" value="Ferritin-like"/>
</dbReference>
<dbReference type="Pfam" id="PF11553">
    <property type="entry name" value="DUF3231"/>
    <property type="match status" value="2"/>
</dbReference>
<reference evidence="2 3" key="1">
    <citation type="submission" date="2024-11" db="EMBL/GenBank/DDBJ databases">
        <authorList>
            <person name="Lucas J.A."/>
        </authorList>
    </citation>
    <scope>NUCLEOTIDE SEQUENCE [LARGE SCALE GENOMIC DNA]</scope>
    <source>
        <strain evidence="2 3">Z 5.4</strain>
    </source>
</reference>
<keyword evidence="3" id="KW-1185">Reference proteome</keyword>
<dbReference type="Gene3D" id="1.20.1260.10">
    <property type="match status" value="2"/>
</dbReference>
<name>A0ABW8RHU2_9BACI</name>
<protein>
    <submittedName>
        <fullName evidence="2">DUF3231 family protein</fullName>
    </submittedName>
</protein>
<evidence type="ECO:0000313" key="3">
    <source>
        <dbReference type="Proteomes" id="UP001623041"/>
    </source>
</evidence>
<dbReference type="InterPro" id="IPR021617">
    <property type="entry name" value="DUF3231"/>
</dbReference>
<keyword evidence="1" id="KW-1133">Transmembrane helix</keyword>
<dbReference type="RefSeq" id="WP_406581598.1">
    <property type="nucleotide sequence ID" value="NZ_JBJHQH010000012.1"/>
</dbReference>
<organism evidence="2 3">
    <name type="scientific">Bacillus salipaludis</name>
    <dbReference type="NCBI Taxonomy" id="2547811"/>
    <lineage>
        <taxon>Bacteria</taxon>
        <taxon>Bacillati</taxon>
        <taxon>Bacillota</taxon>
        <taxon>Bacilli</taxon>
        <taxon>Bacillales</taxon>
        <taxon>Bacillaceae</taxon>
        <taxon>Bacillus</taxon>
    </lineage>
</organism>
<dbReference type="EMBL" id="JBJHQH010000012">
    <property type="protein sequence ID" value="MFK9093046.1"/>
    <property type="molecule type" value="Genomic_DNA"/>
</dbReference>
<keyword evidence="1" id="KW-0472">Membrane</keyword>
<gene>
    <name evidence="2" type="ORF">ACJEBI_16355</name>
</gene>